<proteinExistence type="predicted"/>
<organism evidence="1">
    <name type="scientific">marine sediment metagenome</name>
    <dbReference type="NCBI Taxonomy" id="412755"/>
    <lineage>
        <taxon>unclassified sequences</taxon>
        <taxon>metagenomes</taxon>
        <taxon>ecological metagenomes</taxon>
    </lineage>
</organism>
<evidence type="ECO:0008006" key="2">
    <source>
        <dbReference type="Google" id="ProtNLM"/>
    </source>
</evidence>
<evidence type="ECO:0000313" key="1">
    <source>
        <dbReference type="EMBL" id="GAF69009.1"/>
    </source>
</evidence>
<reference evidence="1" key="1">
    <citation type="journal article" date="2014" name="Front. Microbiol.">
        <title>High frequency of phylogenetically diverse reductive dehalogenase-homologous genes in deep subseafloor sedimentary metagenomes.</title>
        <authorList>
            <person name="Kawai M."/>
            <person name="Futagami T."/>
            <person name="Toyoda A."/>
            <person name="Takaki Y."/>
            <person name="Nishi S."/>
            <person name="Hori S."/>
            <person name="Arai W."/>
            <person name="Tsubouchi T."/>
            <person name="Morono Y."/>
            <person name="Uchiyama I."/>
            <person name="Ito T."/>
            <person name="Fujiyama A."/>
            <person name="Inagaki F."/>
            <person name="Takami H."/>
        </authorList>
    </citation>
    <scope>NUCLEOTIDE SEQUENCE</scope>
    <source>
        <strain evidence="1">Expedition CK06-06</strain>
    </source>
</reference>
<name>X0RJK6_9ZZZZ</name>
<dbReference type="AlphaFoldDB" id="X0RJK6"/>
<accession>X0RJK6</accession>
<protein>
    <recommendedName>
        <fullName evidence="2">Phage head morphogenesis domain-containing protein</fullName>
    </recommendedName>
</protein>
<sequence length="295" mass="33822">MSQFSENESISDALLKHSIYLKYLIPEIGAAQISIVDQNNTQLRGEILEFYDKNKDYRFTKKQQKLTEAFRKRVAKLRGGSIREAYNQFIIDMIALAMLEQGYTKDAVKFYSDIALEADTEPAIERMVLFMPILGSTIEQIYKDLAIKDTDRIVDTVVNGIQANDTRTKIEGDVFNKGGVLEVTRNFINNRNRDSGSTRTIMTGVLGESNTSLFKKNLDQIKRVIYIAILDSATSEICRSRSRNVYPIELAPQLPAHRNCRTHYEPYIEGENEDIENYGQWFGDQDKTFQRFVLG</sequence>
<comment type="caution">
    <text evidence="1">The sequence shown here is derived from an EMBL/GenBank/DDBJ whole genome shotgun (WGS) entry which is preliminary data.</text>
</comment>
<feature type="non-terminal residue" evidence="1">
    <location>
        <position position="295"/>
    </location>
</feature>
<dbReference type="EMBL" id="BARS01002532">
    <property type="protein sequence ID" value="GAF69009.1"/>
    <property type="molecule type" value="Genomic_DNA"/>
</dbReference>
<gene>
    <name evidence="1" type="ORF">S01H1_04835</name>
</gene>